<evidence type="ECO:0000256" key="3">
    <source>
        <dbReference type="ARBA" id="ARBA00013014"/>
    </source>
</evidence>
<dbReference type="SUPFAM" id="SSF51735">
    <property type="entry name" value="NAD(P)-binding Rossmann-fold domains"/>
    <property type="match status" value="1"/>
</dbReference>
<evidence type="ECO:0000256" key="10">
    <source>
        <dbReference type="RuleBase" id="RU362068"/>
    </source>
</evidence>
<evidence type="ECO:0000256" key="6">
    <source>
        <dbReference type="ARBA" id="ARBA00022857"/>
    </source>
</evidence>
<dbReference type="SUPFAM" id="SSF48179">
    <property type="entry name" value="6-phosphogluconate dehydrogenase C-terminal domain-like"/>
    <property type="match status" value="1"/>
</dbReference>
<feature type="domain" description="Ketopantoate reductase N-terminal" evidence="11">
    <location>
        <begin position="4"/>
        <end position="152"/>
    </location>
</feature>
<dbReference type="InterPro" id="IPR050838">
    <property type="entry name" value="Ketopantoate_reductase"/>
</dbReference>
<comment type="pathway">
    <text evidence="1 10">Cofactor biosynthesis; (R)-pantothenate biosynthesis; (R)-pantoate from 3-methyl-2-oxobutanoate: step 2/2.</text>
</comment>
<dbReference type="NCBIfam" id="NF004311">
    <property type="entry name" value="PRK05708.1"/>
    <property type="match status" value="1"/>
</dbReference>
<dbReference type="PANTHER" id="PTHR43765">
    <property type="entry name" value="2-DEHYDROPANTOATE 2-REDUCTASE-RELATED"/>
    <property type="match status" value="1"/>
</dbReference>
<comment type="catalytic activity">
    <reaction evidence="9 10">
        <text>(R)-pantoate + NADP(+) = 2-dehydropantoate + NADPH + H(+)</text>
        <dbReference type="Rhea" id="RHEA:16233"/>
        <dbReference type="ChEBI" id="CHEBI:11561"/>
        <dbReference type="ChEBI" id="CHEBI:15378"/>
        <dbReference type="ChEBI" id="CHEBI:15980"/>
        <dbReference type="ChEBI" id="CHEBI:57783"/>
        <dbReference type="ChEBI" id="CHEBI:58349"/>
        <dbReference type="EC" id="1.1.1.169"/>
    </reaction>
</comment>
<dbReference type="Gene3D" id="1.10.1040.10">
    <property type="entry name" value="N-(1-d-carboxylethyl)-l-norvaline Dehydrogenase, domain 2"/>
    <property type="match status" value="1"/>
</dbReference>
<name>A0ABZ2RD62_ECTME</name>
<keyword evidence="5 10" id="KW-0566">Pantothenate biosynthesis</keyword>
<evidence type="ECO:0000259" key="11">
    <source>
        <dbReference type="Pfam" id="PF02558"/>
    </source>
</evidence>
<comment type="similarity">
    <text evidence="2 10">Belongs to the ketopantoate reductase family.</text>
</comment>
<dbReference type="InterPro" id="IPR013752">
    <property type="entry name" value="KPA_reductase"/>
</dbReference>
<organism evidence="13 14">
    <name type="scientific">Ectopseudomonas mendocina</name>
    <name type="common">Pseudomonas mendocina</name>
    <dbReference type="NCBI Taxonomy" id="300"/>
    <lineage>
        <taxon>Bacteria</taxon>
        <taxon>Pseudomonadati</taxon>
        <taxon>Pseudomonadota</taxon>
        <taxon>Gammaproteobacteria</taxon>
        <taxon>Pseudomonadales</taxon>
        <taxon>Pseudomonadaceae</taxon>
        <taxon>Ectopseudomonas</taxon>
    </lineage>
</organism>
<evidence type="ECO:0000313" key="14">
    <source>
        <dbReference type="Proteomes" id="UP001476583"/>
    </source>
</evidence>
<dbReference type="InterPro" id="IPR008927">
    <property type="entry name" value="6-PGluconate_DH-like_C_sf"/>
</dbReference>
<comment type="function">
    <text evidence="10">Catalyzes the NADPH-dependent reduction of ketopantoate into pantoic acid.</text>
</comment>
<evidence type="ECO:0000256" key="9">
    <source>
        <dbReference type="ARBA" id="ARBA00048793"/>
    </source>
</evidence>
<dbReference type="PANTHER" id="PTHR43765:SF2">
    <property type="entry name" value="2-DEHYDROPANTOATE 2-REDUCTASE"/>
    <property type="match status" value="1"/>
</dbReference>
<sequence>MSKWHILGAGSLGSLWAARLAQAGLQVQLILRTPARVDAYVQAGGLTLVDQGQARLYPIPAQPTTHDEPIRRLLVACKAYDAVSAVTQVAHRLVEGAEIILLQNGLGSQEQVARSVPHTHCIFASSTEGAFRKADFEVVYAGKGHTWFGDAQGNAAPNWLDELSKAGISHDWTDNILSRLWRKLAINCAINPLTVLYDCRNGGLLDHTDEVASLCQELAILLHRSGHPEAAADLYSDVVKVIQGTANNYSSMYQDVSQSRRTEIAYLLGYACQKIDDLQLQLPHLQAVHLRLLTLLKERGLPSH</sequence>
<evidence type="ECO:0000259" key="12">
    <source>
        <dbReference type="Pfam" id="PF08546"/>
    </source>
</evidence>
<dbReference type="Proteomes" id="UP001476583">
    <property type="component" value="Chromosome"/>
</dbReference>
<dbReference type="Pfam" id="PF02558">
    <property type="entry name" value="ApbA"/>
    <property type="match status" value="1"/>
</dbReference>
<evidence type="ECO:0000256" key="5">
    <source>
        <dbReference type="ARBA" id="ARBA00022655"/>
    </source>
</evidence>
<dbReference type="EMBL" id="CP148074">
    <property type="protein sequence ID" value="WXL24988.1"/>
    <property type="molecule type" value="Genomic_DNA"/>
</dbReference>
<keyword evidence="6 10" id="KW-0521">NADP</keyword>
<protein>
    <recommendedName>
        <fullName evidence="4 10">2-dehydropantoate 2-reductase</fullName>
        <ecNumber evidence="3 10">1.1.1.169</ecNumber>
    </recommendedName>
    <alternativeName>
        <fullName evidence="8 10">Ketopantoate reductase</fullName>
    </alternativeName>
</protein>
<dbReference type="Gene3D" id="3.40.50.720">
    <property type="entry name" value="NAD(P)-binding Rossmann-like Domain"/>
    <property type="match status" value="1"/>
</dbReference>
<dbReference type="InterPro" id="IPR013328">
    <property type="entry name" value="6PGD_dom2"/>
</dbReference>
<proteinExistence type="inferred from homology"/>
<dbReference type="InterPro" id="IPR003710">
    <property type="entry name" value="ApbA"/>
</dbReference>
<accession>A0ABZ2RD62</accession>
<evidence type="ECO:0000256" key="4">
    <source>
        <dbReference type="ARBA" id="ARBA00019465"/>
    </source>
</evidence>
<evidence type="ECO:0000256" key="2">
    <source>
        <dbReference type="ARBA" id="ARBA00007870"/>
    </source>
</evidence>
<evidence type="ECO:0000256" key="1">
    <source>
        <dbReference type="ARBA" id="ARBA00004994"/>
    </source>
</evidence>
<dbReference type="Pfam" id="PF08546">
    <property type="entry name" value="ApbA_C"/>
    <property type="match status" value="1"/>
</dbReference>
<keyword evidence="7 10" id="KW-0560">Oxidoreductase</keyword>
<evidence type="ECO:0000313" key="13">
    <source>
        <dbReference type="EMBL" id="WXL24988.1"/>
    </source>
</evidence>
<evidence type="ECO:0000256" key="7">
    <source>
        <dbReference type="ARBA" id="ARBA00023002"/>
    </source>
</evidence>
<dbReference type="InterPro" id="IPR036291">
    <property type="entry name" value="NAD(P)-bd_dom_sf"/>
</dbReference>
<dbReference type="EC" id="1.1.1.169" evidence="3 10"/>
<gene>
    <name evidence="13" type="ORF">WG219_16980</name>
</gene>
<dbReference type="NCBIfam" id="TIGR00745">
    <property type="entry name" value="apbA_panE"/>
    <property type="match status" value="1"/>
</dbReference>
<keyword evidence="14" id="KW-1185">Reference proteome</keyword>
<evidence type="ECO:0000256" key="8">
    <source>
        <dbReference type="ARBA" id="ARBA00032024"/>
    </source>
</evidence>
<reference evidence="13 14" key="1">
    <citation type="submission" date="2024-03" db="EMBL/GenBank/DDBJ databases">
        <title>Complete genome of BD2.</title>
        <authorList>
            <person name="Cao G."/>
        </authorList>
    </citation>
    <scope>NUCLEOTIDE SEQUENCE [LARGE SCALE GENOMIC DNA]</scope>
    <source>
        <strain evidence="13 14">BD2</strain>
    </source>
</reference>
<dbReference type="InterPro" id="IPR013332">
    <property type="entry name" value="KPR_N"/>
</dbReference>
<feature type="domain" description="Ketopantoate reductase C-terminal" evidence="12">
    <location>
        <begin position="175"/>
        <end position="289"/>
    </location>
</feature>